<dbReference type="GeneID" id="25409711"/>
<keyword evidence="2" id="KW-0418">Kinase</keyword>
<proteinExistence type="predicted"/>
<dbReference type="EMBL" id="KL584706">
    <property type="protein sequence ID" value="KEQ75151.1"/>
    <property type="molecule type" value="Genomic_DNA"/>
</dbReference>
<feature type="domain" description="DhaK" evidence="1">
    <location>
        <begin position="22"/>
        <end position="375"/>
    </location>
</feature>
<dbReference type="GO" id="GO:0005829">
    <property type="term" value="C:cytosol"/>
    <property type="evidence" value="ECO:0007669"/>
    <property type="project" value="TreeGrafter"/>
</dbReference>
<reference evidence="2 3" key="1">
    <citation type="journal article" date="2014" name="BMC Genomics">
        <title>Genome sequencing of four Aureobasidium pullulans varieties: biotechnological potential, stress tolerance, and description of new species.</title>
        <authorList>
            <person name="Gostin Ar C."/>
            <person name="Ohm R.A."/>
            <person name="Kogej T."/>
            <person name="Sonjak S."/>
            <person name="Turk M."/>
            <person name="Zajc J."/>
            <person name="Zalar P."/>
            <person name="Grube M."/>
            <person name="Sun H."/>
            <person name="Han J."/>
            <person name="Sharma A."/>
            <person name="Chiniquy J."/>
            <person name="Ngan C.Y."/>
            <person name="Lipzen A."/>
            <person name="Barry K."/>
            <person name="Grigoriev I.V."/>
            <person name="Gunde-Cimerman N."/>
        </authorList>
    </citation>
    <scope>NUCLEOTIDE SEQUENCE [LARGE SCALE GENOMIC DNA]</scope>
    <source>
        <strain evidence="2 3">CBS 147.97</strain>
    </source>
</reference>
<dbReference type="OrthoDB" id="1724672at2759"/>
<dbReference type="GO" id="GO:0019563">
    <property type="term" value="P:glycerol catabolic process"/>
    <property type="evidence" value="ECO:0007669"/>
    <property type="project" value="TreeGrafter"/>
</dbReference>
<dbReference type="Gene3D" id="3.40.50.10440">
    <property type="entry name" value="Dihydroxyacetone kinase, domain 1"/>
    <property type="match status" value="1"/>
</dbReference>
<sequence>MATATQQAPPAVKETFHFINKPEADAINEALAGLTHIHPNLSYNPPYKILYRSDLASFRNKYVTTIGFSGGGHEPMFGGFVGPNYLSAYVSGNIFASPTAAQIYEAIRMCQPTDGSESKGTLVVCGNYTGDILNAGLAITRAQASGYKVRFVPVGDDVAVGRKKGGKVGRRGLSGHLMALKSACALAAKGETLERVTEVMEYVAANVGTVGVAFDRVALPNATLTDLQSLPPATIELGMGAHGEPGLRQLNPVPSPESLTAQMLDLLLDISDKDRAFIPFSSSTSPEKDNEVVILLNSLGSTSDEVLARFAEIAIADLKTRGFTVKRVTLGPLVTSLKMSGFGITVWRLPPVSGETMSRSEALELWDTKVDVAAWRQ</sequence>
<evidence type="ECO:0000313" key="3">
    <source>
        <dbReference type="Proteomes" id="UP000027730"/>
    </source>
</evidence>
<dbReference type="PANTHER" id="PTHR28629:SF14">
    <property type="entry name" value="DIHYDROXYACETONE KINASE 1"/>
    <property type="match status" value="1"/>
</dbReference>
<dbReference type="Proteomes" id="UP000027730">
    <property type="component" value="Unassembled WGS sequence"/>
</dbReference>
<dbReference type="PROSITE" id="PS51481">
    <property type="entry name" value="DHAK"/>
    <property type="match status" value="1"/>
</dbReference>
<protein>
    <submittedName>
        <fullName evidence="2">Dak kinase</fullName>
    </submittedName>
</protein>
<gene>
    <name evidence="2" type="ORF">M436DRAFT_42234</name>
</gene>
<evidence type="ECO:0000313" key="2">
    <source>
        <dbReference type="EMBL" id="KEQ75151.1"/>
    </source>
</evidence>
<evidence type="ECO:0000259" key="1">
    <source>
        <dbReference type="PROSITE" id="PS51481"/>
    </source>
</evidence>
<organism evidence="2 3">
    <name type="scientific">Aureobasidium namibiae CBS 147.97</name>
    <dbReference type="NCBI Taxonomy" id="1043004"/>
    <lineage>
        <taxon>Eukaryota</taxon>
        <taxon>Fungi</taxon>
        <taxon>Dikarya</taxon>
        <taxon>Ascomycota</taxon>
        <taxon>Pezizomycotina</taxon>
        <taxon>Dothideomycetes</taxon>
        <taxon>Dothideomycetidae</taxon>
        <taxon>Dothideales</taxon>
        <taxon>Saccotheciaceae</taxon>
        <taxon>Aureobasidium</taxon>
    </lineage>
</organism>
<dbReference type="PANTHER" id="PTHR28629">
    <property type="entry name" value="TRIOKINASE/FMN CYCLASE"/>
    <property type="match status" value="1"/>
</dbReference>
<dbReference type="SUPFAM" id="SSF82549">
    <property type="entry name" value="DAK1/DegV-like"/>
    <property type="match status" value="1"/>
</dbReference>
<dbReference type="Pfam" id="PF02733">
    <property type="entry name" value="Dak1"/>
    <property type="match status" value="1"/>
</dbReference>
<dbReference type="InterPro" id="IPR050861">
    <property type="entry name" value="Dihydroxyacetone_Kinase"/>
</dbReference>
<dbReference type="RefSeq" id="XP_013428910.1">
    <property type="nucleotide sequence ID" value="XM_013573456.1"/>
</dbReference>
<dbReference type="InterPro" id="IPR004006">
    <property type="entry name" value="DhaK_dom"/>
</dbReference>
<keyword evidence="2" id="KW-0808">Transferase</keyword>
<dbReference type="FunFam" id="3.40.50.10440:FF:000001">
    <property type="entry name" value="Dihydroxyacetone kinase, DhaK subunit"/>
    <property type="match status" value="1"/>
</dbReference>
<dbReference type="Gene3D" id="3.30.1180.20">
    <property type="entry name" value="Dihydroxyacetone kinase, domain 2"/>
    <property type="match status" value="1"/>
</dbReference>
<dbReference type="STRING" id="1043004.A0A074XKS4"/>
<dbReference type="HOGENOM" id="CLU_017054_0_1_1"/>
<name>A0A074XKS4_9PEZI</name>
<dbReference type="AlphaFoldDB" id="A0A074XKS4"/>
<accession>A0A074XKS4</accession>
<dbReference type="GO" id="GO:0004371">
    <property type="term" value="F:glycerone kinase activity"/>
    <property type="evidence" value="ECO:0007669"/>
    <property type="project" value="InterPro"/>
</dbReference>
<keyword evidence="3" id="KW-1185">Reference proteome</keyword>